<name>A0ACC3MJ41_9PEZI</name>
<sequence length="675" mass="75420">MSTKLSGPGKRVDHLEWNQELILGLDILNRDFKLTPAAKTAIFANVFEDHVRQCGLQGVKKTQLSAQWGERNKPGAWHLFAMRQQADSLEATLRRDIMKERIANAAHQLGDNVSLGTNTQLVQPASGLATPPASSIKRKRNQRTPAGRTSTPVYNDLDSTSQPRKRVRHLSAVVIPQQNSIAQTSPPATPRTRKALQAPPTLRTPQTPKSSDASKTRRSRAKSARAGRTTIWHQIRPGVGAWLTPEEAEEVKLPLVYPSEHRAHPCHTGLFYRLWDDNSQSPLDENGEFVAGQFKSMPLIPPPPPPTARFPAWNSIAAHLNRDPVHTCWISVSNHLVWIIRVALVEARRGSKKSICVIDPQAIAHARRNVFHAQPFHDALSKKRCFTDGAFWYHGQHEFLIYHKIPKASILKTVSVDSIFEAASNSAIGSALRLGEIERERKGYAKVILPALLDQQVRLTPKMIEAVAEMVEFFGLTPKSPIAHIAGMISDYVEGWGLKVDEYHVGTEWIAAASVFAQVLCEKRATLKDFEAVKMAFLDGVLWGNTRERNGKFRPEKRQRIMKRGKKIGLESPAKLLCDELDAVKLILMSFEKQQQRLLESGSTGQLQLEEGEQTEDEGIEDDMAQDIDEDVDDDVEGDEQIVWPNANDNNSDVAMGEDLNITYDSDDDGSIYEL</sequence>
<evidence type="ECO:0000313" key="1">
    <source>
        <dbReference type="EMBL" id="KAK3695891.1"/>
    </source>
</evidence>
<evidence type="ECO:0000313" key="2">
    <source>
        <dbReference type="Proteomes" id="UP001281147"/>
    </source>
</evidence>
<gene>
    <name evidence="1" type="ORF">LTR37_018296</name>
</gene>
<protein>
    <submittedName>
        <fullName evidence="1">Uncharacterized protein</fullName>
    </submittedName>
</protein>
<keyword evidence="2" id="KW-1185">Reference proteome</keyword>
<reference evidence="1" key="1">
    <citation type="submission" date="2023-07" db="EMBL/GenBank/DDBJ databases">
        <title>Black Yeasts Isolated from many extreme environments.</title>
        <authorList>
            <person name="Coleine C."/>
            <person name="Stajich J.E."/>
            <person name="Selbmann L."/>
        </authorList>
    </citation>
    <scope>NUCLEOTIDE SEQUENCE</scope>
    <source>
        <strain evidence="1">CCFEE 5714</strain>
    </source>
</reference>
<comment type="caution">
    <text evidence="1">The sequence shown here is derived from an EMBL/GenBank/DDBJ whole genome shotgun (WGS) entry which is preliminary data.</text>
</comment>
<proteinExistence type="predicted"/>
<dbReference type="EMBL" id="JAUTXU010000252">
    <property type="protein sequence ID" value="KAK3695891.1"/>
    <property type="molecule type" value="Genomic_DNA"/>
</dbReference>
<organism evidence="1 2">
    <name type="scientific">Vermiconidia calcicola</name>
    <dbReference type="NCBI Taxonomy" id="1690605"/>
    <lineage>
        <taxon>Eukaryota</taxon>
        <taxon>Fungi</taxon>
        <taxon>Dikarya</taxon>
        <taxon>Ascomycota</taxon>
        <taxon>Pezizomycotina</taxon>
        <taxon>Dothideomycetes</taxon>
        <taxon>Dothideomycetidae</taxon>
        <taxon>Mycosphaerellales</taxon>
        <taxon>Extremaceae</taxon>
        <taxon>Vermiconidia</taxon>
    </lineage>
</organism>
<dbReference type="Proteomes" id="UP001281147">
    <property type="component" value="Unassembled WGS sequence"/>
</dbReference>
<accession>A0ACC3MJ41</accession>